<keyword evidence="1" id="KW-1185">Reference proteome</keyword>
<dbReference type="Proteomes" id="UP000050794">
    <property type="component" value="Unassembled WGS sequence"/>
</dbReference>
<name>A0A183UT76_TOXCA</name>
<accession>A0A183UT76</accession>
<reference evidence="2" key="1">
    <citation type="submission" date="2016-06" db="UniProtKB">
        <authorList>
            <consortium name="WormBaseParasite"/>
        </authorList>
    </citation>
    <scope>IDENTIFICATION</scope>
</reference>
<protein>
    <submittedName>
        <fullName evidence="2">Secretory carrier membrane protein</fullName>
    </submittedName>
</protein>
<evidence type="ECO:0000313" key="1">
    <source>
        <dbReference type="Proteomes" id="UP000050794"/>
    </source>
</evidence>
<organism evidence="1 2">
    <name type="scientific">Toxocara canis</name>
    <name type="common">Canine roundworm</name>
    <dbReference type="NCBI Taxonomy" id="6265"/>
    <lineage>
        <taxon>Eukaryota</taxon>
        <taxon>Metazoa</taxon>
        <taxon>Ecdysozoa</taxon>
        <taxon>Nematoda</taxon>
        <taxon>Chromadorea</taxon>
        <taxon>Rhabditida</taxon>
        <taxon>Spirurina</taxon>
        <taxon>Ascaridomorpha</taxon>
        <taxon>Ascaridoidea</taxon>
        <taxon>Toxocaridae</taxon>
        <taxon>Toxocara</taxon>
    </lineage>
</organism>
<dbReference type="WBParaSite" id="TCNE_0001169601-mRNA-1">
    <property type="protein sequence ID" value="TCNE_0001169601-mRNA-1"/>
    <property type="gene ID" value="TCNE_0001169601"/>
</dbReference>
<sequence length="144" mass="15607">LPKPCFSTSQCTYFQERAITGVRVNGVGPLIAASPTTHHDPNLAAIQPIDIHQYSQNPALWAGVDPIDPRRAMPPHAPLPPPAMQPSYAQMITAPYTDLSNEVSGYGIPANHYTVSMDAELDDEGSVAKSWGEGVAERKKWLNS</sequence>
<proteinExistence type="predicted"/>
<dbReference type="AlphaFoldDB" id="A0A183UT76"/>
<evidence type="ECO:0000313" key="2">
    <source>
        <dbReference type="WBParaSite" id="TCNE_0001169601-mRNA-1"/>
    </source>
</evidence>